<proteinExistence type="predicted"/>
<reference evidence="2" key="1">
    <citation type="submission" date="2014-09" db="EMBL/GenBank/DDBJ databases">
        <title>Genome sequence of the luminous mushroom Mycena chlorophos for searching fungal bioluminescence genes.</title>
        <authorList>
            <person name="Tanaka Y."/>
            <person name="Kasuga D."/>
            <person name="Oba Y."/>
            <person name="Hase S."/>
            <person name="Sato K."/>
            <person name="Oba Y."/>
            <person name="Sakakibara Y."/>
        </authorList>
    </citation>
    <scope>NUCLEOTIDE SEQUENCE</scope>
</reference>
<protein>
    <submittedName>
        <fullName evidence="2">Uncharacterized protein</fullName>
    </submittedName>
</protein>
<evidence type="ECO:0000313" key="2">
    <source>
        <dbReference type="EMBL" id="GAT57165.1"/>
    </source>
</evidence>
<feature type="compositionally biased region" description="Basic and acidic residues" evidence="1">
    <location>
        <begin position="1"/>
        <end position="49"/>
    </location>
</feature>
<feature type="region of interest" description="Disordered" evidence="1">
    <location>
        <begin position="1"/>
        <end position="78"/>
    </location>
</feature>
<feature type="compositionally biased region" description="Basic residues" evidence="1">
    <location>
        <begin position="56"/>
        <end position="74"/>
    </location>
</feature>
<feature type="region of interest" description="Disordered" evidence="1">
    <location>
        <begin position="95"/>
        <end position="122"/>
    </location>
</feature>
<keyword evidence="3" id="KW-1185">Reference proteome</keyword>
<dbReference type="Proteomes" id="UP000815677">
    <property type="component" value="Unassembled WGS sequence"/>
</dbReference>
<sequence>MAQSKDERRAADRQRQARKWAELRKDPKKYEAARERARQANREYRKRNSEFLVAKQRLRRSKLPPKPRKPRTPGKPKEELACLDLLFLSQAPTSWSSVSPLYSDSSPDTPGTSTHAFDSRSS</sequence>
<gene>
    <name evidence="2" type="ORF">MCHLO_13734</name>
</gene>
<dbReference type="EMBL" id="DF849406">
    <property type="protein sequence ID" value="GAT57165.1"/>
    <property type="molecule type" value="Genomic_DNA"/>
</dbReference>
<name>A0ABQ0M1J4_MYCCL</name>
<evidence type="ECO:0000256" key="1">
    <source>
        <dbReference type="SAM" id="MobiDB-lite"/>
    </source>
</evidence>
<feature type="compositionally biased region" description="Low complexity" evidence="1">
    <location>
        <begin position="95"/>
        <end position="114"/>
    </location>
</feature>
<accession>A0ABQ0M1J4</accession>
<evidence type="ECO:0000313" key="3">
    <source>
        <dbReference type="Proteomes" id="UP000815677"/>
    </source>
</evidence>
<organism evidence="2 3">
    <name type="scientific">Mycena chlorophos</name>
    <name type="common">Agaric fungus</name>
    <name type="synonym">Agaricus chlorophos</name>
    <dbReference type="NCBI Taxonomy" id="658473"/>
    <lineage>
        <taxon>Eukaryota</taxon>
        <taxon>Fungi</taxon>
        <taxon>Dikarya</taxon>
        <taxon>Basidiomycota</taxon>
        <taxon>Agaricomycotina</taxon>
        <taxon>Agaricomycetes</taxon>
        <taxon>Agaricomycetidae</taxon>
        <taxon>Agaricales</taxon>
        <taxon>Marasmiineae</taxon>
        <taxon>Mycenaceae</taxon>
        <taxon>Mycena</taxon>
    </lineage>
</organism>